<dbReference type="EMBL" id="CP000617">
    <property type="protein sequence ID" value="ABO59843.1"/>
    <property type="molecule type" value="Genomic_DNA"/>
</dbReference>
<evidence type="ECO:0000313" key="2">
    <source>
        <dbReference type="Proteomes" id="UP000002287"/>
    </source>
</evidence>
<accession>A4JU90</accession>
<proteinExistence type="predicted"/>
<sequence length="101" mass="11244">MLSNHIKRYVRTCHTFNGGDAVDRSVVLEDILPRLLQVRADLVRSARAEGRNTNPEIGTRKRTLETLATLRAAIRTATRTLSARSGELGADANERLVHPVR</sequence>
<evidence type="ECO:0000313" key="1">
    <source>
        <dbReference type="EMBL" id="ABO59843.1"/>
    </source>
</evidence>
<protein>
    <submittedName>
        <fullName evidence="1">Uncharacterized protein</fullName>
    </submittedName>
</protein>
<geneLocation type="plasmid" evidence="1 2">
    <name>pBVIE01</name>
</geneLocation>
<dbReference type="Proteomes" id="UP000002287">
    <property type="component" value="Plasmid pBVIE01"/>
</dbReference>
<dbReference type="KEGG" id="bvi:Bcep1808_6957"/>
<reference evidence="1 2" key="1">
    <citation type="submission" date="2007-03" db="EMBL/GenBank/DDBJ databases">
        <title>Complete sequence of plasmid pBVIE01 of Burkholderia vietnamiensis G4.</title>
        <authorList>
            <consortium name="US DOE Joint Genome Institute"/>
            <person name="Copeland A."/>
            <person name="Lucas S."/>
            <person name="Lapidus A."/>
            <person name="Barry K."/>
            <person name="Detter J.C."/>
            <person name="Glavina del Rio T."/>
            <person name="Hammon N."/>
            <person name="Israni S."/>
            <person name="Dalin E."/>
            <person name="Tice H."/>
            <person name="Pitluck S."/>
            <person name="Chain P."/>
            <person name="Malfatti S."/>
            <person name="Shin M."/>
            <person name="Vergez L."/>
            <person name="Schmutz J."/>
            <person name="Larimer F."/>
            <person name="Land M."/>
            <person name="Hauser L."/>
            <person name="Kyrpides N."/>
            <person name="Tiedje J."/>
            <person name="Richardson P."/>
        </authorList>
    </citation>
    <scope>NUCLEOTIDE SEQUENCE [LARGE SCALE GENOMIC DNA]</scope>
    <source>
        <strain evidence="2">G4 / LMG 22486</strain>
        <plasmid evidence="1 2">pBVIE01</plasmid>
    </source>
</reference>
<organism evidence="1 2">
    <name type="scientific">Burkholderia vietnamiensis (strain G4 / LMG 22486)</name>
    <name type="common">Burkholderia cepacia (strain R1808)</name>
    <dbReference type="NCBI Taxonomy" id="269482"/>
    <lineage>
        <taxon>Bacteria</taxon>
        <taxon>Pseudomonadati</taxon>
        <taxon>Pseudomonadota</taxon>
        <taxon>Betaproteobacteria</taxon>
        <taxon>Burkholderiales</taxon>
        <taxon>Burkholderiaceae</taxon>
        <taxon>Burkholderia</taxon>
        <taxon>Burkholderia cepacia complex</taxon>
    </lineage>
</organism>
<dbReference type="AlphaFoldDB" id="A4JU90"/>
<keyword evidence="1" id="KW-0614">Plasmid</keyword>
<name>A4JU90_BURVG</name>
<dbReference type="HOGENOM" id="CLU_2286244_0_0_4"/>
<gene>
    <name evidence="1" type="ordered locus">Bcep1808_6957</name>
</gene>